<dbReference type="AlphaFoldDB" id="A0A4S3J150"/>
<proteinExistence type="predicted"/>
<sequence length="88" mass="10220">MGQKERLQFTIHFSFEFQYTLEFAPSYANSPSQTILIKAICILEVVEANIHFLLARRIKGMPVSMRLRTTYQGEIKGSLFKYTGTRKK</sequence>
<evidence type="ECO:0000313" key="1">
    <source>
        <dbReference type="EMBL" id="THC88463.1"/>
    </source>
</evidence>
<gene>
    <name evidence="1" type="ORF">EYZ11_012088</name>
</gene>
<comment type="caution">
    <text evidence="1">The sequence shown here is derived from an EMBL/GenBank/DDBJ whole genome shotgun (WGS) entry which is preliminary data.</text>
</comment>
<dbReference type="EMBL" id="SOSA01000840">
    <property type="protein sequence ID" value="THC88463.1"/>
    <property type="molecule type" value="Genomic_DNA"/>
</dbReference>
<accession>A0A4S3J150</accession>
<reference evidence="1 2" key="1">
    <citation type="submission" date="2019-03" db="EMBL/GenBank/DDBJ databases">
        <title>The genome sequence of a newly discovered highly antifungal drug resistant Aspergillus species, Aspergillus tanneri NIH 1004.</title>
        <authorList>
            <person name="Mounaud S."/>
            <person name="Singh I."/>
            <person name="Joardar V."/>
            <person name="Pakala S."/>
            <person name="Pakala S."/>
            <person name="Venepally P."/>
            <person name="Hoover J."/>
            <person name="Nierman W."/>
            <person name="Chung J."/>
            <person name="Losada L."/>
        </authorList>
    </citation>
    <scope>NUCLEOTIDE SEQUENCE [LARGE SCALE GENOMIC DNA]</scope>
    <source>
        <strain evidence="1 2">NIH1004</strain>
    </source>
</reference>
<dbReference type="Proteomes" id="UP000308092">
    <property type="component" value="Unassembled WGS sequence"/>
</dbReference>
<organism evidence="1 2">
    <name type="scientific">Aspergillus tanneri</name>
    <dbReference type="NCBI Taxonomy" id="1220188"/>
    <lineage>
        <taxon>Eukaryota</taxon>
        <taxon>Fungi</taxon>
        <taxon>Dikarya</taxon>
        <taxon>Ascomycota</taxon>
        <taxon>Pezizomycotina</taxon>
        <taxon>Eurotiomycetes</taxon>
        <taxon>Eurotiomycetidae</taxon>
        <taxon>Eurotiales</taxon>
        <taxon>Aspergillaceae</taxon>
        <taxon>Aspergillus</taxon>
        <taxon>Aspergillus subgen. Circumdati</taxon>
    </lineage>
</organism>
<name>A0A4S3J150_9EURO</name>
<dbReference type="VEuPathDB" id="FungiDB:EYZ11_012088"/>
<evidence type="ECO:0000313" key="2">
    <source>
        <dbReference type="Proteomes" id="UP000308092"/>
    </source>
</evidence>
<keyword evidence="2" id="KW-1185">Reference proteome</keyword>
<protein>
    <submittedName>
        <fullName evidence="1">Uncharacterized protein</fullName>
    </submittedName>
</protein>